<feature type="compositionally biased region" description="Acidic residues" evidence="1">
    <location>
        <begin position="26"/>
        <end position="46"/>
    </location>
</feature>
<feature type="region of interest" description="Disordered" evidence="1">
    <location>
        <begin position="1"/>
        <end position="79"/>
    </location>
</feature>
<reference evidence="3 4" key="1">
    <citation type="journal article" date="2016" name="Mol. Biol. Evol.">
        <title>Comparative Genomics of Early-Diverging Mushroom-Forming Fungi Provides Insights into the Origins of Lignocellulose Decay Capabilities.</title>
        <authorList>
            <person name="Nagy L.G."/>
            <person name="Riley R."/>
            <person name="Tritt A."/>
            <person name="Adam C."/>
            <person name="Daum C."/>
            <person name="Floudas D."/>
            <person name="Sun H."/>
            <person name="Yadav J.S."/>
            <person name="Pangilinan J."/>
            <person name="Larsson K.H."/>
            <person name="Matsuura K."/>
            <person name="Barry K."/>
            <person name="Labutti K."/>
            <person name="Kuo R."/>
            <person name="Ohm R.A."/>
            <person name="Bhattacharya S.S."/>
            <person name="Shirouzu T."/>
            <person name="Yoshinaga Y."/>
            <person name="Martin F.M."/>
            <person name="Grigoriev I.V."/>
            <person name="Hibbett D.S."/>
        </authorList>
    </citation>
    <scope>NUCLEOTIDE SEQUENCE [LARGE SCALE GENOMIC DNA]</scope>
    <source>
        <strain evidence="3 4">HHB12733</strain>
    </source>
</reference>
<dbReference type="PANTHER" id="PTHR39639:SF1">
    <property type="entry name" value="DUF262 DOMAIN-CONTAINING PROTEIN"/>
    <property type="match status" value="1"/>
</dbReference>
<feature type="compositionally biased region" description="Basic and acidic residues" evidence="1">
    <location>
        <begin position="491"/>
        <end position="505"/>
    </location>
</feature>
<protein>
    <recommendedName>
        <fullName evidence="2">GmrSD restriction endonucleases N-terminal domain-containing protein</fullName>
    </recommendedName>
</protein>
<feature type="domain" description="GmrSD restriction endonucleases N-terminal" evidence="2">
    <location>
        <begin position="104"/>
        <end position="224"/>
    </location>
</feature>
<organism evidence="3 4">
    <name type="scientific">Calocera cornea HHB12733</name>
    <dbReference type="NCBI Taxonomy" id="1353952"/>
    <lineage>
        <taxon>Eukaryota</taxon>
        <taxon>Fungi</taxon>
        <taxon>Dikarya</taxon>
        <taxon>Basidiomycota</taxon>
        <taxon>Agaricomycotina</taxon>
        <taxon>Dacrymycetes</taxon>
        <taxon>Dacrymycetales</taxon>
        <taxon>Dacrymycetaceae</taxon>
        <taxon>Calocera</taxon>
    </lineage>
</organism>
<evidence type="ECO:0000259" key="2">
    <source>
        <dbReference type="Pfam" id="PF03235"/>
    </source>
</evidence>
<feature type="compositionally biased region" description="Polar residues" evidence="1">
    <location>
        <begin position="508"/>
        <end position="518"/>
    </location>
</feature>
<feature type="compositionally biased region" description="Polar residues" evidence="1">
    <location>
        <begin position="532"/>
        <end position="556"/>
    </location>
</feature>
<dbReference type="AlphaFoldDB" id="A0A165E6T7"/>
<sequence>MAQDKDDEYSLGSESDQSLSDATYSDLDETDYLDDIEASEGEEGEEKEAAPRPKPVPKPKPMVVASRKTNGVGPGASQAAFGGRDIVGKRLKPPNVVQVSTKMLFDEIESGEIDLDAEYQRDVVWPDKNQSKLIDSVFRNYYIPPVVFSRKDNGIKEVKICVDGKQRLTSIHKFMKGEIPFIERKTGKKYFWQQPLKKPKGWDLLPEAWKSEFLRASITTVSFISLSAAEERDIFQRVQLGMALTTPEKWQALQGPWPDFLREMRSIYFSKERPDTNILSKIHWDTSRAKDFQDIVRMAMMINNTILTGEAPITSSDKLEEALLDEEGPSDEFQMKMMLILGTFLRLVQEPRYHIGFVGKVAPVELVMIAVLIGKGMDVTGDMELAEGIRDMRRDVRSQVAKGYVMWKPEIVRKMMNFIERWRARLKKPEDRSSVASAQSRAALASANGIVKKRKKVLSEDSSEAEPLEERNVRPKASSAYAAVPGLARIPKKDNDHTRPVKPEPKGSSMQIGSSGVTPQRMALPPLVSRQDLLSQGGPRSTSSNASPWSSQPTFKTENRSPIERRPPVIISTARPAPSTSALPAAAPSAPAAPMDVATLQARIDDLSQEISSLQDLVARGDRPDHQELLVALRKKETLKSQLMRDKFMHATYRNGRTGPFGGR</sequence>
<evidence type="ECO:0000313" key="4">
    <source>
        <dbReference type="Proteomes" id="UP000076842"/>
    </source>
</evidence>
<evidence type="ECO:0000256" key="1">
    <source>
        <dbReference type="SAM" id="MobiDB-lite"/>
    </source>
</evidence>
<dbReference type="InParanoid" id="A0A165E6T7"/>
<dbReference type="OrthoDB" id="5419821at2759"/>
<keyword evidence="4" id="KW-1185">Reference proteome</keyword>
<dbReference type="EMBL" id="KV424019">
    <property type="protein sequence ID" value="KZT54225.1"/>
    <property type="molecule type" value="Genomic_DNA"/>
</dbReference>
<feature type="region of interest" description="Disordered" evidence="1">
    <location>
        <begin position="455"/>
        <end position="569"/>
    </location>
</feature>
<feature type="compositionally biased region" description="Basic and acidic residues" evidence="1">
    <location>
        <begin position="557"/>
        <end position="567"/>
    </location>
</feature>
<dbReference type="STRING" id="1353952.A0A165E6T7"/>
<name>A0A165E6T7_9BASI</name>
<accession>A0A165E6T7</accession>
<dbReference type="PANTHER" id="PTHR39639">
    <property type="entry name" value="CHROMOSOME 16, WHOLE GENOME SHOTGUN SEQUENCE"/>
    <property type="match status" value="1"/>
</dbReference>
<feature type="compositionally biased region" description="Polar residues" evidence="1">
    <location>
        <begin position="12"/>
        <end position="23"/>
    </location>
</feature>
<evidence type="ECO:0000313" key="3">
    <source>
        <dbReference type="EMBL" id="KZT54225.1"/>
    </source>
</evidence>
<gene>
    <name evidence="3" type="ORF">CALCODRAFT_485737</name>
</gene>
<dbReference type="InterPro" id="IPR004919">
    <property type="entry name" value="GmrSD_N"/>
</dbReference>
<dbReference type="Proteomes" id="UP000076842">
    <property type="component" value="Unassembled WGS sequence"/>
</dbReference>
<dbReference type="Pfam" id="PF03235">
    <property type="entry name" value="GmrSD_N"/>
    <property type="match status" value="1"/>
</dbReference>
<proteinExistence type="predicted"/>